<sequence length="283" mass="31985">MISSLNGETEPLFPKKVIRTRVSSKFKLPTQLEGVRRKNGSNGPPRLVQKFDDTSDILEREEYLSPLHGPPERWGELKGLCQMFQQAILEVEDVSDKVVIMAMMEGLCPGPLFDSLSKNVLETQSALQSKADKYIVAKELVEAKRIRRGKDDHKRKEPDTMQSDYRDYMKSKRYDGNRPIVGDIQVIHGRFGTGGCSSSRERHTTEANRRAKVDVYNPSADLVVAHSPITFTNDDLRDLHLPHDDALVICTTIADFNVQRILVDNGSSTDILFISAFDKIKIR</sequence>
<proteinExistence type="predicted"/>
<evidence type="ECO:0000313" key="1">
    <source>
        <dbReference type="EMBL" id="GFZ18346.1"/>
    </source>
</evidence>
<dbReference type="PANTHER" id="PTHR33240:SF15">
    <property type="entry name" value="GAG-PRO-LIKE PROTEIN"/>
    <property type="match status" value="1"/>
</dbReference>
<gene>
    <name evidence="1" type="ORF">Acr_27g0000850</name>
</gene>
<reference evidence="1 2" key="1">
    <citation type="submission" date="2019-07" db="EMBL/GenBank/DDBJ databases">
        <title>De Novo Assembly of kiwifruit Actinidia rufa.</title>
        <authorList>
            <person name="Sugita-Konishi S."/>
            <person name="Sato K."/>
            <person name="Mori E."/>
            <person name="Abe Y."/>
            <person name="Kisaki G."/>
            <person name="Hamano K."/>
            <person name="Suezawa K."/>
            <person name="Otani M."/>
            <person name="Fukuda T."/>
            <person name="Manabe T."/>
            <person name="Gomi K."/>
            <person name="Tabuchi M."/>
            <person name="Akimitsu K."/>
            <person name="Kataoka I."/>
        </authorList>
    </citation>
    <scope>NUCLEOTIDE SEQUENCE [LARGE SCALE GENOMIC DNA]</scope>
    <source>
        <strain evidence="2">cv. Fuchu</strain>
    </source>
</reference>
<dbReference type="PANTHER" id="PTHR33240">
    <property type="entry name" value="OS08G0508500 PROTEIN"/>
    <property type="match status" value="1"/>
</dbReference>
<dbReference type="Proteomes" id="UP000585474">
    <property type="component" value="Unassembled WGS sequence"/>
</dbReference>
<keyword evidence="2" id="KW-1185">Reference proteome</keyword>
<evidence type="ECO:0000313" key="2">
    <source>
        <dbReference type="Proteomes" id="UP000585474"/>
    </source>
</evidence>
<organism evidence="1 2">
    <name type="scientific">Actinidia rufa</name>
    <dbReference type="NCBI Taxonomy" id="165716"/>
    <lineage>
        <taxon>Eukaryota</taxon>
        <taxon>Viridiplantae</taxon>
        <taxon>Streptophyta</taxon>
        <taxon>Embryophyta</taxon>
        <taxon>Tracheophyta</taxon>
        <taxon>Spermatophyta</taxon>
        <taxon>Magnoliopsida</taxon>
        <taxon>eudicotyledons</taxon>
        <taxon>Gunneridae</taxon>
        <taxon>Pentapetalae</taxon>
        <taxon>asterids</taxon>
        <taxon>Ericales</taxon>
        <taxon>Actinidiaceae</taxon>
        <taxon>Actinidia</taxon>
    </lineage>
</organism>
<accession>A0A7J0H5G9</accession>
<protein>
    <submittedName>
        <fullName evidence="1">Uncharacterized protein</fullName>
    </submittedName>
</protein>
<comment type="caution">
    <text evidence="1">The sequence shown here is derived from an EMBL/GenBank/DDBJ whole genome shotgun (WGS) entry which is preliminary data.</text>
</comment>
<name>A0A7J0H5G9_9ERIC</name>
<dbReference type="AlphaFoldDB" id="A0A7J0H5G9"/>
<dbReference type="EMBL" id="BJWL01000027">
    <property type="protein sequence ID" value="GFZ18346.1"/>
    <property type="molecule type" value="Genomic_DNA"/>
</dbReference>